<reference evidence="1 2" key="1">
    <citation type="submission" date="2009-08" db="EMBL/GenBank/DDBJ databases">
        <authorList>
            <person name="Weinstock G."/>
            <person name="Sodergren E."/>
            <person name="Clifton S."/>
            <person name="Fulton L."/>
            <person name="Fulton B."/>
            <person name="Courtney L."/>
            <person name="Fronick C."/>
            <person name="Harrison M."/>
            <person name="Strong C."/>
            <person name="Farmer C."/>
            <person name="Delahaunty K."/>
            <person name="Markovic C."/>
            <person name="Hall O."/>
            <person name="Minx P."/>
            <person name="Tomlinson C."/>
            <person name="Mitreva M."/>
            <person name="Nelson J."/>
            <person name="Hou S."/>
            <person name="Wollam A."/>
            <person name="Pepin K.H."/>
            <person name="Johnson M."/>
            <person name="Bhonagiri V."/>
            <person name="Nash W.E."/>
            <person name="Warren W."/>
            <person name="Chinwalla A."/>
            <person name="Mardis E.R."/>
            <person name="Wilson R.K."/>
        </authorList>
    </citation>
    <scope>NUCLEOTIDE SEQUENCE [LARGE SCALE GENOMIC DNA]</scope>
    <source>
        <strain evidence="1 2">L1-82</strain>
    </source>
</reference>
<dbReference type="RefSeq" id="WP_006855215.1">
    <property type="nucleotide sequence ID" value="NZ_LR027880.1"/>
</dbReference>
<comment type="caution">
    <text evidence="1">The sequence shown here is derived from an EMBL/GenBank/DDBJ whole genome shotgun (WGS) entry which is preliminary data.</text>
</comment>
<gene>
    <name evidence="1" type="ORF">ROSINTL182_05084</name>
</gene>
<evidence type="ECO:0000313" key="1">
    <source>
        <dbReference type="EMBL" id="EEV03003.1"/>
    </source>
</evidence>
<name>C7G5C6_9FIRM</name>
<dbReference type="AlphaFoldDB" id="C7G5C6"/>
<sequence>MVLQQLLEKEYDSDVTNSIIEAKRHLQEFLEDTAYDQERVLLLLQKIAEKYQYKDFEFKHDIRQK</sequence>
<organism evidence="1 2">
    <name type="scientific">Roseburia intestinalis L1-82</name>
    <dbReference type="NCBI Taxonomy" id="536231"/>
    <lineage>
        <taxon>Bacteria</taxon>
        <taxon>Bacillati</taxon>
        <taxon>Bacillota</taxon>
        <taxon>Clostridia</taxon>
        <taxon>Lachnospirales</taxon>
        <taxon>Lachnospiraceae</taxon>
        <taxon>Roseburia</taxon>
    </lineage>
</organism>
<dbReference type="EMBL" id="ABYJ02000003">
    <property type="protein sequence ID" value="EEV03003.1"/>
    <property type="molecule type" value="Genomic_DNA"/>
</dbReference>
<dbReference type="HOGENOM" id="CLU_2847122_0_0_9"/>
<protein>
    <submittedName>
        <fullName evidence="1">Uncharacterized protein</fullName>
    </submittedName>
</protein>
<dbReference type="GeneID" id="61435387"/>
<accession>C7G5C6</accession>
<evidence type="ECO:0000313" key="2">
    <source>
        <dbReference type="Proteomes" id="UP000004828"/>
    </source>
</evidence>
<dbReference type="Proteomes" id="UP000004828">
    <property type="component" value="Unassembled WGS sequence"/>
</dbReference>
<proteinExistence type="predicted"/>